<feature type="region of interest" description="Disordered" evidence="1">
    <location>
        <begin position="152"/>
        <end position="233"/>
    </location>
</feature>
<proteinExistence type="predicted"/>
<gene>
    <name evidence="2" type="ORF">OHB35_03495</name>
</gene>
<name>A0ABZ1H3W0_STRPH</name>
<evidence type="ECO:0000313" key="2">
    <source>
        <dbReference type="EMBL" id="WSD12348.1"/>
    </source>
</evidence>
<dbReference type="PANTHER" id="PTHR30469:SF15">
    <property type="entry name" value="HLYD FAMILY OF SECRETION PROTEINS"/>
    <property type="match status" value="1"/>
</dbReference>
<dbReference type="EMBL" id="CP109135">
    <property type="protein sequence ID" value="WSD12348.1"/>
    <property type="molecule type" value="Genomic_DNA"/>
</dbReference>
<keyword evidence="3" id="KW-1185">Reference proteome</keyword>
<feature type="compositionally biased region" description="Low complexity" evidence="1">
    <location>
        <begin position="168"/>
        <end position="187"/>
    </location>
</feature>
<evidence type="ECO:0000313" key="3">
    <source>
        <dbReference type="Proteomes" id="UP001340816"/>
    </source>
</evidence>
<accession>A0ABZ1H3W0</accession>
<evidence type="ECO:0008006" key="4">
    <source>
        <dbReference type="Google" id="ProtNLM"/>
    </source>
</evidence>
<evidence type="ECO:0000256" key="1">
    <source>
        <dbReference type="SAM" id="MobiDB-lite"/>
    </source>
</evidence>
<sequence length="443" mass="45103">MRRSEASPRPRRRLLLTVSGASVVLAITAGAVVWTGRHGQESRASADENVHVTTAVVERADLSDTRTLGGTLGHGRSRVVRSGKEGLVTWLPRIGAEVTRGGQLFRVNDNPVPLLYGSTPLYRTLRDEGTVGRDVKVLVDNLRKLGYDFGEQPEVGSWVRPRPAATPASDGAGAEGETASADAASGESAEDETASGKSGQDAAPSARPTAADSDSDSAGAGSPAASPSPAPVQVRRGEGVLTSGVIAALKRWQSRTGAAATGELGPGDAIVLSGAVRVGGLLAEPGDATGGDLLSVTSTVRQVTVPLEADATGSVRRGNKVTVTLPDNSTVRGHVTALSSDAQSADNAGGEPQLTVTVGLDDPDAESVRDADAGSVRVGFTSAAKKDVLVVPVGALLALSEGGYALQRPGGRLLPVETGLFAKGRVEVSGPEISEGLRVVTAS</sequence>
<feature type="compositionally biased region" description="Low complexity" evidence="1">
    <location>
        <begin position="201"/>
        <end position="227"/>
    </location>
</feature>
<dbReference type="RefSeq" id="WP_326757774.1">
    <property type="nucleotide sequence ID" value="NZ_CP109135.1"/>
</dbReference>
<organism evidence="2 3">
    <name type="scientific">Streptomyces phaeochromogenes</name>
    <dbReference type="NCBI Taxonomy" id="1923"/>
    <lineage>
        <taxon>Bacteria</taxon>
        <taxon>Bacillati</taxon>
        <taxon>Actinomycetota</taxon>
        <taxon>Actinomycetes</taxon>
        <taxon>Kitasatosporales</taxon>
        <taxon>Streptomycetaceae</taxon>
        <taxon>Streptomyces</taxon>
        <taxon>Streptomyces phaeochromogenes group</taxon>
    </lineage>
</organism>
<protein>
    <recommendedName>
        <fullName evidence="4">Peptidoglycan-binding protein</fullName>
    </recommendedName>
</protein>
<reference evidence="2 3" key="1">
    <citation type="submission" date="2022-10" db="EMBL/GenBank/DDBJ databases">
        <title>The complete genomes of actinobacterial strains from the NBC collection.</title>
        <authorList>
            <person name="Joergensen T.S."/>
            <person name="Alvarez Arevalo M."/>
            <person name="Sterndorff E.B."/>
            <person name="Faurdal D."/>
            <person name="Vuksanovic O."/>
            <person name="Mourched A.-S."/>
            <person name="Charusanti P."/>
            <person name="Shaw S."/>
            <person name="Blin K."/>
            <person name="Weber T."/>
        </authorList>
    </citation>
    <scope>NUCLEOTIDE SEQUENCE [LARGE SCALE GENOMIC DNA]</scope>
    <source>
        <strain evidence="2 3">NBC 01752</strain>
    </source>
</reference>
<dbReference type="Proteomes" id="UP001340816">
    <property type="component" value="Chromosome"/>
</dbReference>
<dbReference type="PANTHER" id="PTHR30469">
    <property type="entry name" value="MULTIDRUG RESISTANCE PROTEIN MDTA"/>
    <property type="match status" value="1"/>
</dbReference>